<dbReference type="InterPro" id="IPR050276">
    <property type="entry name" value="MshD_Acetyltransferase"/>
</dbReference>
<dbReference type="PROSITE" id="PS51186">
    <property type="entry name" value="GNAT"/>
    <property type="match status" value="1"/>
</dbReference>
<evidence type="ECO:0000313" key="2">
    <source>
        <dbReference type="EMBL" id="OUQ10343.1"/>
    </source>
</evidence>
<evidence type="ECO:0000259" key="1">
    <source>
        <dbReference type="PROSITE" id="PS51186"/>
    </source>
</evidence>
<dbReference type="Gene3D" id="3.40.630.30">
    <property type="match status" value="1"/>
</dbReference>
<dbReference type="AlphaFoldDB" id="A0A1Y4R1G8"/>
<name>A0A1Y4R1G8_9ENTE</name>
<dbReference type="PANTHER" id="PTHR43617">
    <property type="entry name" value="L-AMINO ACID N-ACETYLTRANSFERASE"/>
    <property type="match status" value="1"/>
</dbReference>
<accession>A0A1Y4R1G8</accession>
<organism evidence="2 3">
    <name type="scientific">Enterococcus cecorum</name>
    <dbReference type="NCBI Taxonomy" id="44008"/>
    <lineage>
        <taxon>Bacteria</taxon>
        <taxon>Bacillati</taxon>
        <taxon>Bacillota</taxon>
        <taxon>Bacilli</taxon>
        <taxon>Lactobacillales</taxon>
        <taxon>Enterococcaceae</taxon>
        <taxon>Enterococcus</taxon>
    </lineage>
</organism>
<dbReference type="PANTHER" id="PTHR43617:SF22">
    <property type="entry name" value="L-AMINO ACID N-ACETYLTRANSFERASE AAAT"/>
    <property type="match status" value="1"/>
</dbReference>
<keyword evidence="2" id="KW-0808">Transferase</keyword>
<feature type="domain" description="N-acetyltransferase" evidence="1">
    <location>
        <begin position="7"/>
        <end position="174"/>
    </location>
</feature>
<dbReference type="CDD" id="cd04301">
    <property type="entry name" value="NAT_SF"/>
    <property type="match status" value="1"/>
</dbReference>
<evidence type="ECO:0000313" key="3">
    <source>
        <dbReference type="Proteomes" id="UP000196074"/>
    </source>
</evidence>
<dbReference type="GO" id="GO:0016747">
    <property type="term" value="F:acyltransferase activity, transferring groups other than amino-acyl groups"/>
    <property type="evidence" value="ECO:0007669"/>
    <property type="project" value="InterPro"/>
</dbReference>
<dbReference type="InterPro" id="IPR000182">
    <property type="entry name" value="GNAT_dom"/>
</dbReference>
<gene>
    <name evidence="2" type="ORF">B5E88_06210</name>
</gene>
<reference evidence="3" key="1">
    <citation type="submission" date="2017-04" db="EMBL/GenBank/DDBJ databases">
        <title>Function of individual gut microbiota members based on whole genome sequencing of pure cultures obtained from chicken caecum.</title>
        <authorList>
            <person name="Medvecky M."/>
            <person name="Cejkova D."/>
            <person name="Polansky O."/>
            <person name="Karasova D."/>
            <person name="Kubasova T."/>
            <person name="Cizek A."/>
            <person name="Rychlik I."/>
        </authorList>
    </citation>
    <scope>NUCLEOTIDE SEQUENCE [LARGE SCALE GENOMIC DNA]</scope>
    <source>
        <strain evidence="3">An144</strain>
    </source>
</reference>
<dbReference type="RefSeq" id="WP_087214537.1">
    <property type="nucleotide sequence ID" value="NZ_NFLC01000010.1"/>
</dbReference>
<dbReference type="Proteomes" id="UP000196074">
    <property type="component" value="Unassembled WGS sequence"/>
</dbReference>
<comment type="caution">
    <text evidence="2">The sequence shown here is derived from an EMBL/GenBank/DDBJ whole genome shotgun (WGS) entry which is preliminary data.</text>
</comment>
<dbReference type="InterPro" id="IPR016181">
    <property type="entry name" value="Acyl_CoA_acyltransferase"/>
</dbReference>
<sequence>MSEEIQLVIRQASGEDSAQLLALSQQVAKETDYLIMDEYGMGLSEELLAEQLDLLAQADNQILLLAFDGTQCIGAASIKGNDEYRIHHIGEVGIFILKEYWSLGIGSLLMEELIEYVKQVQIFKRLELTVQTRNQNAIALYQKFGFSKEATLKYGARLDNGEFVDVDLMARYFEVGE</sequence>
<dbReference type="EMBL" id="NFLC01000010">
    <property type="protein sequence ID" value="OUQ10343.1"/>
    <property type="molecule type" value="Genomic_DNA"/>
</dbReference>
<protein>
    <submittedName>
        <fullName evidence="2">GNAT family N-acetyltransferase</fullName>
    </submittedName>
</protein>
<proteinExistence type="predicted"/>
<dbReference type="SUPFAM" id="SSF55729">
    <property type="entry name" value="Acyl-CoA N-acyltransferases (Nat)"/>
    <property type="match status" value="1"/>
</dbReference>
<dbReference type="Pfam" id="PF00583">
    <property type="entry name" value="Acetyltransf_1"/>
    <property type="match status" value="1"/>
</dbReference>